<dbReference type="AlphaFoldDB" id="A0A3S3N194"/>
<proteinExistence type="predicted"/>
<keyword evidence="2" id="KW-1185">Reference proteome</keyword>
<evidence type="ECO:0000313" key="2">
    <source>
        <dbReference type="Proteomes" id="UP000283530"/>
    </source>
</evidence>
<sequence length="73" mass="7793">MVPVAAGDTRSSDQLWRYAAAISNSCGSPDIIVFRVCFTGLSDCQKGPESAFGLGIQNGFLGFEIFAFVLEVN</sequence>
<dbReference type="Proteomes" id="UP000283530">
    <property type="component" value="Unassembled WGS sequence"/>
</dbReference>
<organism evidence="1 2">
    <name type="scientific">Cinnamomum micranthum f. kanehirae</name>
    <dbReference type="NCBI Taxonomy" id="337451"/>
    <lineage>
        <taxon>Eukaryota</taxon>
        <taxon>Viridiplantae</taxon>
        <taxon>Streptophyta</taxon>
        <taxon>Embryophyta</taxon>
        <taxon>Tracheophyta</taxon>
        <taxon>Spermatophyta</taxon>
        <taxon>Magnoliopsida</taxon>
        <taxon>Magnoliidae</taxon>
        <taxon>Laurales</taxon>
        <taxon>Lauraceae</taxon>
        <taxon>Cinnamomum</taxon>
    </lineage>
</organism>
<accession>A0A3S3N194</accession>
<gene>
    <name evidence="1" type="ORF">CKAN_01226600</name>
</gene>
<evidence type="ECO:0000313" key="1">
    <source>
        <dbReference type="EMBL" id="RWR83509.1"/>
    </source>
</evidence>
<reference evidence="1 2" key="1">
    <citation type="journal article" date="2019" name="Nat. Plants">
        <title>Stout camphor tree genome fills gaps in understanding of flowering plant genome evolution.</title>
        <authorList>
            <person name="Chaw S.M."/>
            <person name="Liu Y.C."/>
            <person name="Wu Y.W."/>
            <person name="Wang H.Y."/>
            <person name="Lin C.I."/>
            <person name="Wu C.S."/>
            <person name="Ke H.M."/>
            <person name="Chang L.Y."/>
            <person name="Hsu C.Y."/>
            <person name="Yang H.T."/>
            <person name="Sudianto E."/>
            <person name="Hsu M.H."/>
            <person name="Wu K.P."/>
            <person name="Wang L.N."/>
            <person name="Leebens-Mack J.H."/>
            <person name="Tsai I.J."/>
        </authorList>
    </citation>
    <scope>NUCLEOTIDE SEQUENCE [LARGE SCALE GENOMIC DNA]</scope>
    <source>
        <strain evidence="2">cv. Chaw 1501</strain>
        <tissue evidence="1">Young leaves</tissue>
    </source>
</reference>
<comment type="caution">
    <text evidence="1">The sequence shown here is derived from an EMBL/GenBank/DDBJ whole genome shotgun (WGS) entry which is preliminary data.</text>
</comment>
<dbReference type="EMBL" id="QPKB01000004">
    <property type="protein sequence ID" value="RWR83509.1"/>
    <property type="molecule type" value="Genomic_DNA"/>
</dbReference>
<protein>
    <submittedName>
        <fullName evidence="1">Uncharacterized protein</fullName>
    </submittedName>
</protein>
<name>A0A3S3N194_9MAGN</name>